<dbReference type="EMBL" id="CP025198">
    <property type="protein sequence ID" value="AXE39396.1"/>
    <property type="molecule type" value="Genomic_DNA"/>
</dbReference>
<evidence type="ECO:0000313" key="2">
    <source>
        <dbReference type="EMBL" id="AXE39396.1"/>
    </source>
</evidence>
<dbReference type="Proteomes" id="UP000251995">
    <property type="component" value="Chromosome"/>
</dbReference>
<reference evidence="2 3" key="1">
    <citation type="submission" date="2017-12" db="EMBL/GenBank/DDBJ databases">
        <title>The whole genome sequence of the Acidipropionibacterium virtanenii sp. nov. type strain JS278.</title>
        <authorList>
            <person name="Laine P."/>
            <person name="Deptula P."/>
            <person name="Varmanen P."/>
            <person name="Auvinen P."/>
        </authorList>
    </citation>
    <scope>NUCLEOTIDE SEQUENCE [LARGE SCALE GENOMIC DNA]</scope>
    <source>
        <strain evidence="2 3">JS278</strain>
    </source>
</reference>
<proteinExistence type="predicted"/>
<dbReference type="InterPro" id="IPR024775">
    <property type="entry name" value="DinB-like"/>
</dbReference>
<name>A0A344UVU8_9ACTN</name>
<dbReference type="OrthoDB" id="5022306at2"/>
<keyword evidence="3" id="KW-1185">Reference proteome</keyword>
<feature type="domain" description="DinB-like" evidence="1">
    <location>
        <begin position="11"/>
        <end position="159"/>
    </location>
</feature>
<organism evidence="2 3">
    <name type="scientific">Acidipropionibacterium virtanenii</name>
    <dbReference type="NCBI Taxonomy" id="2057246"/>
    <lineage>
        <taxon>Bacteria</taxon>
        <taxon>Bacillati</taxon>
        <taxon>Actinomycetota</taxon>
        <taxon>Actinomycetes</taxon>
        <taxon>Propionibacteriales</taxon>
        <taxon>Propionibacteriaceae</taxon>
        <taxon>Acidipropionibacterium</taxon>
    </lineage>
</organism>
<dbReference type="KEGG" id="acij:JS278_02244"/>
<dbReference type="RefSeq" id="WP_114045275.1">
    <property type="nucleotide sequence ID" value="NZ_CP025198.1"/>
</dbReference>
<dbReference type="Pfam" id="PF12867">
    <property type="entry name" value="DinB_2"/>
    <property type="match status" value="1"/>
</dbReference>
<dbReference type="InterPro" id="IPR034660">
    <property type="entry name" value="DinB/YfiT-like"/>
</dbReference>
<protein>
    <recommendedName>
        <fullName evidence="1">DinB-like domain-containing protein</fullName>
    </recommendedName>
</protein>
<dbReference type="AlphaFoldDB" id="A0A344UVU8"/>
<dbReference type="SUPFAM" id="SSF109854">
    <property type="entry name" value="DinB/YfiT-like putative metalloenzymes"/>
    <property type="match status" value="1"/>
</dbReference>
<evidence type="ECO:0000313" key="3">
    <source>
        <dbReference type="Proteomes" id="UP000251995"/>
    </source>
</evidence>
<gene>
    <name evidence="2" type="ORF">JS278_02244</name>
</gene>
<accession>A0A344UVU8</accession>
<sequence>MPDVRDVLLGQYDIARSLFEYHMAALTDEDLFWSPSAHRWTMHDVGGRWRPDLAETEPDPVPVPTIAWLTWHMGWWSQSATAHLQQTAAPSPEQAGWPGARASAIVDWLQAIHNAWRVALAGAQRLDAEATYPWEPGSGRTVADMAAWFNVELTKNASEIGQLLIIRRAGISCRA</sequence>
<evidence type="ECO:0000259" key="1">
    <source>
        <dbReference type="Pfam" id="PF12867"/>
    </source>
</evidence>